<organism evidence="1 2">
    <name type="scientific">Meloidogyne incognita</name>
    <name type="common">Southern root-knot nematode worm</name>
    <name type="synonym">Oxyuris incognita</name>
    <dbReference type="NCBI Taxonomy" id="6306"/>
    <lineage>
        <taxon>Eukaryota</taxon>
        <taxon>Metazoa</taxon>
        <taxon>Ecdysozoa</taxon>
        <taxon>Nematoda</taxon>
        <taxon>Chromadorea</taxon>
        <taxon>Rhabditida</taxon>
        <taxon>Tylenchina</taxon>
        <taxon>Tylenchomorpha</taxon>
        <taxon>Tylenchoidea</taxon>
        <taxon>Meloidogynidae</taxon>
        <taxon>Meloidogyninae</taxon>
        <taxon>Meloidogyne</taxon>
        <taxon>Meloidogyne incognita group</taxon>
    </lineage>
</organism>
<dbReference type="Proteomes" id="UP000887563">
    <property type="component" value="Unplaced"/>
</dbReference>
<evidence type="ECO:0000313" key="1">
    <source>
        <dbReference type="Proteomes" id="UP000887563"/>
    </source>
</evidence>
<keyword evidence="1" id="KW-1185">Reference proteome</keyword>
<protein>
    <submittedName>
        <fullName evidence="2">Uncharacterized protein</fullName>
    </submittedName>
</protein>
<proteinExistence type="predicted"/>
<dbReference type="WBParaSite" id="Minc3s00033g01964">
    <property type="protein sequence ID" value="Minc3s00033g01964"/>
    <property type="gene ID" value="Minc3s00033g01964"/>
</dbReference>
<evidence type="ECO:0000313" key="2">
    <source>
        <dbReference type="WBParaSite" id="Minc3s00033g01964"/>
    </source>
</evidence>
<sequence length="53" mass="6593">MMVLDVGMSSWEVEEHMELFRHMKSMKVEVEEERIYLYEKFAIVREYTFQNDQ</sequence>
<name>A0A914KMS7_MELIC</name>
<dbReference type="AlphaFoldDB" id="A0A914KMS7"/>
<accession>A0A914KMS7</accession>
<reference evidence="2" key="1">
    <citation type="submission" date="2022-11" db="UniProtKB">
        <authorList>
            <consortium name="WormBaseParasite"/>
        </authorList>
    </citation>
    <scope>IDENTIFICATION</scope>
</reference>